<sequence length="2023" mass="222946">MASGTLVLSDRDAEGQKPTSQDEFILEQVLGLTSTSCHALAHSPTSGVVAFPAACMLVLLDPKTNDQKFMESPTVHCISCVSFTEDGRMLAFGEHGLKPHISVWLVKEHKEYSKFIVDHSVGIRAIAFHPKSAFLVALGNCDLNIGVWDYVRGRRLALTKWQTSPLAMTIPRPGAYVAVCGHRKVTLFNIDRIDSNTHETNVFQDRKAVLLGRQSEYTFVDIASGRNKHEREVYTVTSCGFLCEIKMGDIVIDKASKVDTRAYVVRYAMDHVFVGCREGVVKICHPDTLNVEAAVSVNQLLGPEGFTKIAGNQVPDTTAIAVNEKDSIVTCIFSDGSMHSWQINSFKDTIVCSMILPPTKHKQKGAGNEAGLGEQAYKAGILRSLVGSNEKAKRSKAFDSVTMSDKAQKHHGVLNFKASKSRFQQANAVQFTPDGKDIICGNDAGEIKVYDAASGFLRRVIEAHSSQVTCIELMYDDEYQLVCSGGRDRIIFVLNAKTDFGLVQVLCDHSAAITALSLVHNSGLLTLVSAAADNVILVRRALPGSTLKFTITGEIAEARYNKSFNVTSEYIVTGAGNGGIKLWKADPVFSGKPSKMIPCTQKCSSGHRAMAIDPSGSFLAITQCPGQITVYHLQTGQPVASLSSQNDVNSVKFSNDLRYMISSTSNGCSLVWRLPERMTEFMRSKQEKTYQIEMAREISYETYVSCLRVCKEVPDDDGPQHNDSHNFDLDLTPSIESLSLLDLGGNRGSQRESVYGSDSFISCTTCQGSCSDSALCYPSTDSSVHISTMPTRYPGVTKDNVEQGRCTKLGMFKYVRSLDADGLPEMYHYKSRTITSPPKSAGDATHEHQKAPNINVSDNNGDQIHVLSDLEDGYRDTDPVTDQLNPYVSEINGDFDKVFKFNEMLAKSDQLLNRESCPIPVPQKTTITSPVKLQRLLSPASDISYSTANSMVTSRSTDTSATCEYLNFFSPLPETSVSDNEAVDARLCQRYMYRDDILSNKEAVNSVVGLGEGGAEIPVIDNIGDCVAINKSLSTVVDLESCQEPCDSGNVESGGDLGDGEKRLVVDVVTVHSAVENESLNQSREDVAGKRLESDVKITPDTNVSPQTSDVGTKPNSCDDSMEYQDCKSKLSDPSSPGSTAGSAKGPQEILSNDLFEECIDLSNVNSKTTTDSSVYACCKEQHDISASTGDILTETSTVKMSTSETRDKLCELSAHTFEKHEGKERVDTSADSCGTTMHSEIVEDDYPKLQSAKEELNGTQMVLDEMEHSITLGLQEKTKGLIVDQNEIAPLTNSGEIREKIKCRIVNDTLKRANSEELHDKRLLANRDDIVTRRNSGDLHGKRLLVDNDAIVTRTNSGERHCKSRLVDIDGLITRPNSGELHDKRLLVDHDNAVIRTNSGEPLEKSKRPVLDHVDDGTVFNYHSITRDQNGRLRWIGQKGNSSRDQPVEQKSPSPTDAHVVKHGSNCLGGSLWNIKCSRCARKNTLTEIGSGSEKEALDNQNPKDFETWDCCKHISDCQDQSKLEGHAARTDGDVDPIGLENVGTWNIDQKCPVSDQSGDQSGDQETNSQDCQMNTSEACDLLLNPARYFDKRDQNVCRNSQEDPSLKEYYSDLRQCLQLSNSQETFYRLKWDVDDQELMELLSLALECKPAEFAEWFSSQKGAWKEKESVAWDDDVKEPVNEESGTDLILPRVISKLEKLCKARGLINASSTTDSRSDQGSSTSLPESSSSKTNIISILERFLSGRKSPHKSMPKIEEMEETVRREVNSEQDVHEEMKRERGKRLNYFMTNQETKLQHQVALADDEDESVTSGSSCPSRHATTSCMPGGAICEIEEKPGCVEGGRLNTRNTTSVSYSSGAPIDLSPHTYPTKCSFSLNPGKLKVPDYSHKNGGHDVLSRRWLSSSEADSTDTTDTSLGSKKSDVQKETNLSCRGQDQLEASGDLSKTKTEEVPERRVVSDSTPSSGGRVFTPSLVELFRDQDDYLRKLKEVREKFEESIQALSNERKSRRARDESMTFNKS</sequence>
<feature type="region of interest" description="Disordered" evidence="2">
    <location>
        <begin position="1097"/>
        <end position="1147"/>
    </location>
</feature>
<feature type="compositionally biased region" description="Polar residues" evidence="2">
    <location>
        <begin position="1711"/>
        <end position="1722"/>
    </location>
</feature>
<dbReference type="SUPFAM" id="SSF50998">
    <property type="entry name" value="Quinoprotein alcohol dehydrogenase-like"/>
    <property type="match status" value="1"/>
</dbReference>
<proteinExistence type="predicted"/>
<reference evidence="3 4" key="1">
    <citation type="submission" date="2024-04" db="EMBL/GenBank/DDBJ databases">
        <authorList>
            <consortium name="Genoscope - CEA"/>
            <person name="William W."/>
        </authorList>
    </citation>
    <scope>NUCLEOTIDE SEQUENCE [LARGE SCALE GENOMIC DNA]</scope>
</reference>
<evidence type="ECO:0008006" key="5">
    <source>
        <dbReference type="Google" id="ProtNLM"/>
    </source>
</evidence>
<gene>
    <name evidence="3" type="ORF">GSLYS_00007013001</name>
</gene>
<keyword evidence="1" id="KW-0853">WD repeat</keyword>
<organism evidence="3 4">
    <name type="scientific">Lymnaea stagnalis</name>
    <name type="common">Great pond snail</name>
    <name type="synonym">Helix stagnalis</name>
    <dbReference type="NCBI Taxonomy" id="6523"/>
    <lineage>
        <taxon>Eukaryota</taxon>
        <taxon>Metazoa</taxon>
        <taxon>Spiralia</taxon>
        <taxon>Lophotrochozoa</taxon>
        <taxon>Mollusca</taxon>
        <taxon>Gastropoda</taxon>
        <taxon>Heterobranchia</taxon>
        <taxon>Euthyneura</taxon>
        <taxon>Panpulmonata</taxon>
        <taxon>Hygrophila</taxon>
        <taxon>Lymnaeoidea</taxon>
        <taxon>Lymnaeidae</taxon>
        <taxon>Lymnaea</taxon>
    </lineage>
</organism>
<feature type="compositionally biased region" description="Low complexity" evidence="2">
    <location>
        <begin position="1905"/>
        <end position="1921"/>
    </location>
</feature>
<dbReference type="SMART" id="SM00320">
    <property type="entry name" value="WD40"/>
    <property type="match status" value="7"/>
</dbReference>
<dbReference type="Gene3D" id="2.130.10.10">
    <property type="entry name" value="YVTN repeat-like/Quinoprotein amine dehydrogenase"/>
    <property type="match status" value="3"/>
</dbReference>
<feature type="region of interest" description="Disordered" evidence="2">
    <location>
        <begin position="1711"/>
        <end position="1733"/>
    </location>
</feature>
<dbReference type="InterPro" id="IPR052779">
    <property type="entry name" value="WDR62"/>
</dbReference>
<dbReference type="Pfam" id="PF00400">
    <property type="entry name" value="WD40"/>
    <property type="match status" value="2"/>
</dbReference>
<evidence type="ECO:0000256" key="2">
    <source>
        <dbReference type="SAM" id="MobiDB-lite"/>
    </source>
</evidence>
<dbReference type="EMBL" id="CAXITT010000130">
    <property type="protein sequence ID" value="CAL1532995.1"/>
    <property type="molecule type" value="Genomic_DNA"/>
</dbReference>
<feature type="compositionally biased region" description="Polar residues" evidence="2">
    <location>
        <begin position="1556"/>
        <end position="1573"/>
    </location>
</feature>
<feature type="region of interest" description="Disordered" evidence="2">
    <location>
        <begin position="1550"/>
        <end position="1573"/>
    </location>
</feature>
<accession>A0AAV2HHQ4</accession>
<protein>
    <recommendedName>
        <fullName evidence="5">WD repeat-containing protein 62</fullName>
    </recommendedName>
</protein>
<feature type="region of interest" description="Disordered" evidence="2">
    <location>
        <begin position="1999"/>
        <end position="2023"/>
    </location>
</feature>
<feature type="region of interest" description="Disordered" evidence="2">
    <location>
        <begin position="835"/>
        <end position="861"/>
    </location>
</feature>
<dbReference type="InterPro" id="IPR001680">
    <property type="entry name" value="WD40_rpt"/>
</dbReference>
<comment type="caution">
    <text evidence="3">The sequence shown here is derived from an EMBL/GenBank/DDBJ whole genome shotgun (WGS) entry which is preliminary data.</text>
</comment>
<feature type="repeat" description="WD" evidence="1">
    <location>
        <begin position="116"/>
        <end position="158"/>
    </location>
</feature>
<dbReference type="PROSITE" id="PS50082">
    <property type="entry name" value="WD_REPEATS_2"/>
    <property type="match status" value="1"/>
</dbReference>
<dbReference type="InterPro" id="IPR015943">
    <property type="entry name" value="WD40/YVTN_repeat-like_dom_sf"/>
</dbReference>
<feature type="region of interest" description="Disordered" evidence="2">
    <location>
        <begin position="1748"/>
        <end position="1781"/>
    </location>
</feature>
<keyword evidence="4" id="KW-1185">Reference proteome</keyword>
<evidence type="ECO:0000256" key="1">
    <source>
        <dbReference type="PROSITE-ProRule" id="PRU00221"/>
    </source>
</evidence>
<feature type="region of interest" description="Disordered" evidence="2">
    <location>
        <begin position="1905"/>
        <end position="1972"/>
    </location>
</feature>
<dbReference type="PANTHER" id="PTHR45589:SF1">
    <property type="entry name" value="WD REPEAT DOMAIN 62, ISOFORM G"/>
    <property type="match status" value="1"/>
</dbReference>
<name>A0AAV2HHQ4_LYMST</name>
<evidence type="ECO:0000313" key="4">
    <source>
        <dbReference type="Proteomes" id="UP001497497"/>
    </source>
</evidence>
<feature type="region of interest" description="Disordered" evidence="2">
    <location>
        <begin position="1438"/>
        <end position="1459"/>
    </location>
</feature>
<feature type="compositionally biased region" description="Polar residues" evidence="2">
    <location>
        <begin position="1132"/>
        <end position="1142"/>
    </location>
</feature>
<feature type="compositionally biased region" description="Basic and acidic residues" evidence="2">
    <location>
        <begin position="1947"/>
        <end position="1960"/>
    </location>
</feature>
<dbReference type="InterPro" id="IPR011047">
    <property type="entry name" value="Quinoprotein_ADH-like_sf"/>
</dbReference>
<feature type="compositionally biased region" description="Polar residues" evidence="2">
    <location>
        <begin position="852"/>
        <end position="861"/>
    </location>
</feature>
<feature type="compositionally biased region" description="Basic and acidic residues" evidence="2">
    <location>
        <begin position="1756"/>
        <end position="1781"/>
    </location>
</feature>
<feature type="compositionally biased region" description="Polar residues" evidence="2">
    <location>
        <begin position="1440"/>
        <end position="1456"/>
    </location>
</feature>
<dbReference type="Proteomes" id="UP001497497">
    <property type="component" value="Unassembled WGS sequence"/>
</dbReference>
<feature type="compositionally biased region" description="Polar residues" evidence="2">
    <location>
        <begin position="1100"/>
        <end position="1119"/>
    </location>
</feature>
<dbReference type="PANTHER" id="PTHR45589">
    <property type="entry name" value="WD REPEAT DOMAIN 62, ISOFORM G"/>
    <property type="match status" value="1"/>
</dbReference>
<feature type="compositionally biased region" description="Low complexity" evidence="2">
    <location>
        <begin position="1723"/>
        <end position="1733"/>
    </location>
</feature>
<evidence type="ECO:0000313" key="3">
    <source>
        <dbReference type="EMBL" id="CAL1532995.1"/>
    </source>
</evidence>